<dbReference type="Pfam" id="PF00132">
    <property type="entry name" value="Hexapep"/>
    <property type="match status" value="1"/>
</dbReference>
<dbReference type="Gene3D" id="2.160.10.10">
    <property type="entry name" value="Hexapeptide repeat proteins"/>
    <property type="match status" value="1"/>
</dbReference>
<dbReference type="InterPro" id="IPR050484">
    <property type="entry name" value="Transf_Hexapept/Carb_Anhydrase"/>
</dbReference>
<keyword evidence="1" id="KW-0456">Lyase</keyword>
<dbReference type="PANTHER" id="PTHR13061">
    <property type="entry name" value="DYNACTIN SUBUNIT P25"/>
    <property type="match status" value="1"/>
</dbReference>
<dbReference type="SUPFAM" id="SSF51161">
    <property type="entry name" value="Trimeric LpxA-like enzymes"/>
    <property type="match status" value="1"/>
</dbReference>
<dbReference type="InterPro" id="IPR001451">
    <property type="entry name" value="Hexapep"/>
</dbReference>
<name>A0A3B0VW75_9ZZZZ</name>
<dbReference type="EMBL" id="UOEW01000370">
    <property type="protein sequence ID" value="VAW42687.1"/>
    <property type="molecule type" value="Genomic_DNA"/>
</dbReference>
<dbReference type="PANTHER" id="PTHR13061:SF56">
    <property type="entry name" value="PROTEIN YRDA"/>
    <property type="match status" value="1"/>
</dbReference>
<organism evidence="1">
    <name type="scientific">hydrothermal vent metagenome</name>
    <dbReference type="NCBI Taxonomy" id="652676"/>
    <lineage>
        <taxon>unclassified sequences</taxon>
        <taxon>metagenomes</taxon>
        <taxon>ecological metagenomes</taxon>
    </lineage>
</organism>
<sequence length="177" mass="19257">MSIRKFANTLPKICSSAYIDAQACIIGEVEIGKNSSIWPMTVVRGDVNFIKIGHDTNIQDGSILHVTHKGEYDSGSPLIIGNGVTVGHGAILHGCTIGNYCLIGMGAVIMDNCVIADYAMIGAGAMLPPNKRVKSGELWLGNPAKKVRDLTAKQIQQLEYSAKHYIKLKDKYKRENQ</sequence>
<accession>A0A3B0VW75</accession>
<reference evidence="1" key="1">
    <citation type="submission" date="2018-06" db="EMBL/GenBank/DDBJ databases">
        <authorList>
            <person name="Zhirakovskaya E."/>
        </authorList>
    </citation>
    <scope>NUCLEOTIDE SEQUENCE</scope>
</reference>
<dbReference type="AlphaFoldDB" id="A0A3B0VW75"/>
<dbReference type="InterPro" id="IPR047324">
    <property type="entry name" value="LbH_gamma_CA-like"/>
</dbReference>
<dbReference type="InterPro" id="IPR011004">
    <property type="entry name" value="Trimer_LpxA-like_sf"/>
</dbReference>
<dbReference type="GO" id="GO:0004089">
    <property type="term" value="F:carbonate dehydratase activity"/>
    <property type="evidence" value="ECO:0007669"/>
    <property type="project" value="UniProtKB-EC"/>
</dbReference>
<protein>
    <submittedName>
        <fullName evidence="1">Carbonic anhydrase, gamma class</fullName>
        <ecNumber evidence="1">4.2.1.1</ecNumber>
    </submittedName>
</protein>
<evidence type="ECO:0000313" key="1">
    <source>
        <dbReference type="EMBL" id="VAW42687.1"/>
    </source>
</evidence>
<gene>
    <name evidence="1" type="ORF">MNBD_GAMMA01-491</name>
</gene>
<dbReference type="EC" id="4.2.1.1" evidence="1"/>
<proteinExistence type="predicted"/>
<dbReference type="CDD" id="cd04645">
    <property type="entry name" value="LbH_gamma_CA_like"/>
    <property type="match status" value="1"/>
</dbReference>